<keyword evidence="1" id="KW-0812">Transmembrane</keyword>
<dbReference type="SUPFAM" id="SSF54523">
    <property type="entry name" value="Pili subunits"/>
    <property type="match status" value="1"/>
</dbReference>
<keyword evidence="1" id="KW-0472">Membrane</keyword>
<organism evidence="2 3">
    <name type="scientific">Paludisphaera borealis</name>
    <dbReference type="NCBI Taxonomy" id="1387353"/>
    <lineage>
        <taxon>Bacteria</taxon>
        <taxon>Pseudomonadati</taxon>
        <taxon>Planctomycetota</taxon>
        <taxon>Planctomycetia</taxon>
        <taxon>Isosphaerales</taxon>
        <taxon>Isosphaeraceae</taxon>
        <taxon>Paludisphaera</taxon>
    </lineage>
</organism>
<evidence type="ECO:0000313" key="2">
    <source>
        <dbReference type="EMBL" id="APW62600.1"/>
    </source>
</evidence>
<proteinExistence type="predicted"/>
<dbReference type="AlphaFoldDB" id="A0A1U7CUH2"/>
<sequence>MLDTLRNNDGGRSRPSSATRRPGGFTLVELIVVMVIISIILVFMLNASMSALRSAQEKATQGLIAKIDSALSDRVDAILQARVASPTAVQTIVSQIYDGVTPMNASTSERAFVLAQIELFQREMPDVFYVQDPATYGYPLNFAANPYPIVDGSPNTVATAPDADAPYVLPLGTGWPYSAVTGANYFNPGLGIYGASYNVAAGVYKNLGYLPTGFDGVDNNGDGRVDEWAEGVGGNAAVLALVQTNLAAHTHKTARAEMLYALLVEAQGPFGSILNRDDFTDKEVQDTDGDGLPEFVDAWGEPLQFFRWPLLFHSDFQQGQRFLTNTTTGNPVYSSPYDDMIQQRELDALDPNQQLMSAAWWSSGYNDATQNSAVPPFPAGFTSNGTGKWSPGVAFFENYFHLLHEPLFQSATAPVPGQFWDRGAPGGDFAARRSFSSKFLVVSAGPDKQLGVFLYGDAALQSDLATAASGSIYSAAFPLLGMESLAAPLNYQDLTNLVTGKVSLGDTVTSVSSSPNYPPTTLDIQAQGQDDINNHNIPAGGIGGSAP</sequence>
<dbReference type="NCBIfam" id="TIGR02532">
    <property type="entry name" value="IV_pilin_GFxxxE"/>
    <property type="match status" value="1"/>
</dbReference>
<dbReference type="InterPro" id="IPR045584">
    <property type="entry name" value="Pilin-like"/>
</dbReference>
<gene>
    <name evidence="2" type="ORF">BSF38_04149</name>
</gene>
<dbReference type="EMBL" id="CP019082">
    <property type="protein sequence ID" value="APW62600.1"/>
    <property type="molecule type" value="Genomic_DNA"/>
</dbReference>
<dbReference type="KEGG" id="pbor:BSF38_04149"/>
<evidence type="ECO:0000313" key="3">
    <source>
        <dbReference type="Proteomes" id="UP000186309"/>
    </source>
</evidence>
<dbReference type="Proteomes" id="UP000186309">
    <property type="component" value="Chromosome"/>
</dbReference>
<dbReference type="Gene3D" id="3.30.700.10">
    <property type="entry name" value="Glycoprotein, Type 4 Pilin"/>
    <property type="match status" value="1"/>
</dbReference>
<keyword evidence="3" id="KW-1185">Reference proteome</keyword>
<evidence type="ECO:0008006" key="4">
    <source>
        <dbReference type="Google" id="ProtNLM"/>
    </source>
</evidence>
<dbReference type="InterPro" id="IPR012902">
    <property type="entry name" value="N_methyl_site"/>
</dbReference>
<dbReference type="PROSITE" id="PS00409">
    <property type="entry name" value="PROKAR_NTER_METHYL"/>
    <property type="match status" value="1"/>
</dbReference>
<dbReference type="RefSeq" id="WP_168189423.1">
    <property type="nucleotide sequence ID" value="NZ_CP019082.1"/>
</dbReference>
<accession>A0A1U7CUH2</accession>
<evidence type="ECO:0000256" key="1">
    <source>
        <dbReference type="SAM" id="Phobius"/>
    </source>
</evidence>
<protein>
    <recommendedName>
        <fullName evidence="4">Type II secretion system protein G</fullName>
    </recommendedName>
</protein>
<name>A0A1U7CUH2_9BACT</name>
<keyword evidence="1" id="KW-1133">Transmembrane helix</keyword>
<feature type="transmembrane region" description="Helical" evidence="1">
    <location>
        <begin position="24"/>
        <end position="45"/>
    </location>
</feature>
<reference evidence="3" key="1">
    <citation type="submission" date="2016-12" db="EMBL/GenBank/DDBJ databases">
        <title>Comparative genomics of four Isosphaeraceae planctomycetes: a common pool of plasmids and glycoside hydrolase genes.</title>
        <authorList>
            <person name="Ivanova A."/>
        </authorList>
    </citation>
    <scope>NUCLEOTIDE SEQUENCE [LARGE SCALE GENOMIC DNA]</scope>
    <source>
        <strain evidence="3">PX4</strain>
    </source>
</reference>
<dbReference type="Pfam" id="PF07963">
    <property type="entry name" value="N_methyl"/>
    <property type="match status" value="1"/>
</dbReference>
<dbReference type="STRING" id="1387353.BSF38_04149"/>